<dbReference type="GeneID" id="94694790"/>
<dbReference type="GO" id="GO:0004333">
    <property type="term" value="F:fumarate hydratase activity"/>
    <property type="evidence" value="ECO:0007669"/>
    <property type="project" value="UniProtKB-EC"/>
</dbReference>
<dbReference type="InterPro" id="IPR024083">
    <property type="entry name" value="Fumarase/histidase_N"/>
</dbReference>
<keyword evidence="3" id="KW-0456">Lyase</keyword>
<dbReference type="InterPro" id="IPR008948">
    <property type="entry name" value="L-Aspartase-like"/>
</dbReference>
<feature type="region of interest" description="Disordered" evidence="4">
    <location>
        <begin position="129"/>
        <end position="155"/>
    </location>
</feature>
<evidence type="ECO:0000259" key="5">
    <source>
        <dbReference type="Pfam" id="PF00206"/>
    </source>
</evidence>
<evidence type="ECO:0000259" key="6">
    <source>
        <dbReference type="Pfam" id="PF10415"/>
    </source>
</evidence>
<dbReference type="EC" id="4.2.1.2" evidence="2"/>
<dbReference type="FunFam" id="1.10.275.10:FF:000001">
    <property type="entry name" value="Fumarate hydratase, mitochondrial"/>
    <property type="match status" value="1"/>
</dbReference>
<gene>
    <name evidence="7" type="ORF">SAMN05421547_1122</name>
</gene>
<dbReference type="EMBL" id="FNPE01000012">
    <property type="protein sequence ID" value="SDZ09401.1"/>
    <property type="molecule type" value="Genomic_DNA"/>
</dbReference>
<feature type="domain" description="Fumarate lyase N-terminal" evidence="5">
    <location>
        <begin position="25"/>
        <end position="354"/>
    </location>
</feature>
<dbReference type="Pfam" id="PF10415">
    <property type="entry name" value="FumaraseC_C"/>
    <property type="match status" value="1"/>
</dbReference>
<dbReference type="InterPro" id="IPR005677">
    <property type="entry name" value="Fum_hydII"/>
</dbReference>
<dbReference type="GO" id="GO:0006106">
    <property type="term" value="P:fumarate metabolic process"/>
    <property type="evidence" value="ECO:0007669"/>
    <property type="project" value="InterPro"/>
</dbReference>
<dbReference type="Gene3D" id="1.20.200.10">
    <property type="entry name" value="Fumarase/aspartase (Central domain)"/>
    <property type="match status" value="1"/>
</dbReference>
<evidence type="ECO:0000256" key="3">
    <source>
        <dbReference type="ARBA" id="ARBA00023239"/>
    </source>
</evidence>
<comment type="similarity">
    <text evidence="1">Belongs to the class-II fumarase/aspartase family. Fumarase subfamily.</text>
</comment>
<evidence type="ECO:0000313" key="8">
    <source>
        <dbReference type="Proteomes" id="UP000183417"/>
    </source>
</evidence>
<dbReference type="GO" id="GO:0006099">
    <property type="term" value="P:tricarboxylic acid cycle"/>
    <property type="evidence" value="ECO:0007669"/>
    <property type="project" value="InterPro"/>
</dbReference>
<protein>
    <recommendedName>
        <fullName evidence="2">fumarate hydratase</fullName>
        <ecNumber evidence="2">4.2.1.2</ecNumber>
    </recommendedName>
</protein>
<feature type="compositionally biased region" description="Polar residues" evidence="4">
    <location>
        <begin position="146"/>
        <end position="155"/>
    </location>
</feature>
<dbReference type="GO" id="GO:0006108">
    <property type="term" value="P:malate metabolic process"/>
    <property type="evidence" value="ECO:0007669"/>
    <property type="project" value="TreeGrafter"/>
</dbReference>
<dbReference type="Gene3D" id="1.10.40.30">
    <property type="entry name" value="Fumarase/aspartase (C-terminal domain)"/>
    <property type="match status" value="1"/>
</dbReference>
<dbReference type="Gene3D" id="1.10.275.10">
    <property type="entry name" value="Fumarase/aspartase (N-terminal domain)"/>
    <property type="match status" value="1"/>
</dbReference>
<dbReference type="SUPFAM" id="SSF48557">
    <property type="entry name" value="L-aspartase-like"/>
    <property type="match status" value="1"/>
</dbReference>
<organism evidence="7 8">
    <name type="scientific">Delftia lacustris</name>
    <dbReference type="NCBI Taxonomy" id="558537"/>
    <lineage>
        <taxon>Bacteria</taxon>
        <taxon>Pseudomonadati</taxon>
        <taxon>Pseudomonadota</taxon>
        <taxon>Betaproteobacteria</taxon>
        <taxon>Burkholderiales</taxon>
        <taxon>Comamonadaceae</taxon>
        <taxon>Delftia</taxon>
    </lineage>
</organism>
<reference evidence="7 8" key="1">
    <citation type="submission" date="2016-10" db="EMBL/GenBank/DDBJ databases">
        <authorList>
            <person name="de Groot N.N."/>
        </authorList>
    </citation>
    <scope>NUCLEOTIDE SEQUENCE [LARGE SCALE GENOMIC DNA]</scope>
    <source>
        <strain evidence="7 8">LMG 24775</strain>
    </source>
</reference>
<sequence length="477" mass="51032">MDQTRTQAQAPTQAHTRIEHDAFGPVHIPADRLWGAQTQRALELFTIGEERFPQGLYRAFGLQKLAAARANRRLGVLDDERGAAIEAAAAELRDGLLDAHFPLTIWQTGSGTQTNMNANEVIANRANQMLGQPPGTRSPVHPNDHANASQSSNDSFPTVMHLATALELRDHLLPALEQLQQRLQERALAFAGVLKVARTHLMDAVPMTLGQSFETFAHQVGHGMDRLRDTQPRLWSLAQGGTAAGTGLNAPAGFDRVFCEETQALTGLAVTPNPCKFEGMAAHDALIEVSGALNVVAGSLAKMANDIRLLGSGPRCGLGELVFPDDGLSSSIMPGKRNPTVAEVVVQAAYQAMGHHLTVTLAGSAGHFELNVAKPVLIHHLLRAMRALGDAIRVFAEKLVAGLEAHTERLEQQVSHSLLQATALNPVLGYDAVARITREAMARGIAPREAAVALGLVTAAEYDRLVDLRAMAGLPPA</sequence>
<name>A0A1H3Q8B8_9BURK</name>
<accession>A0A1H3Q8B8</accession>
<dbReference type="PANTHER" id="PTHR11444:SF1">
    <property type="entry name" value="FUMARATE HYDRATASE, MITOCHONDRIAL"/>
    <property type="match status" value="1"/>
</dbReference>
<dbReference type="InterPro" id="IPR022761">
    <property type="entry name" value="Fumarate_lyase_N"/>
</dbReference>
<evidence type="ECO:0000313" key="7">
    <source>
        <dbReference type="EMBL" id="SDZ09401.1"/>
    </source>
</evidence>
<dbReference type="InterPro" id="IPR000362">
    <property type="entry name" value="Fumarate_lyase_fam"/>
</dbReference>
<evidence type="ECO:0000256" key="4">
    <source>
        <dbReference type="SAM" id="MobiDB-lite"/>
    </source>
</evidence>
<evidence type="ECO:0000256" key="1">
    <source>
        <dbReference type="ARBA" id="ARBA00009084"/>
    </source>
</evidence>
<dbReference type="InterPro" id="IPR018951">
    <property type="entry name" value="Fumarase_C_C"/>
</dbReference>
<dbReference type="Pfam" id="PF00206">
    <property type="entry name" value="Lyase_1"/>
    <property type="match status" value="1"/>
</dbReference>
<dbReference type="RefSeq" id="WP_074922693.1">
    <property type="nucleotide sequence ID" value="NZ_CP141274.1"/>
</dbReference>
<evidence type="ECO:0000256" key="2">
    <source>
        <dbReference type="ARBA" id="ARBA00012921"/>
    </source>
</evidence>
<feature type="domain" description="Fumarase C C-terminal" evidence="6">
    <location>
        <begin position="421"/>
        <end position="472"/>
    </location>
</feature>
<dbReference type="PRINTS" id="PR00149">
    <property type="entry name" value="FUMRATELYASE"/>
</dbReference>
<dbReference type="AlphaFoldDB" id="A0A1H3Q8B8"/>
<dbReference type="Proteomes" id="UP000183417">
    <property type="component" value="Unassembled WGS sequence"/>
</dbReference>
<proteinExistence type="inferred from homology"/>
<dbReference type="FunFam" id="1.20.200.10:FF:000001">
    <property type="entry name" value="Fumarate hydratase, mitochondrial"/>
    <property type="match status" value="1"/>
</dbReference>
<dbReference type="PANTHER" id="PTHR11444">
    <property type="entry name" value="ASPARTATEAMMONIA/ARGININOSUCCINATE/ADENYLOSUCCINATE LYASE"/>
    <property type="match status" value="1"/>
</dbReference>